<dbReference type="Pfam" id="PF04186">
    <property type="entry name" value="FxsA"/>
    <property type="match status" value="1"/>
</dbReference>
<dbReference type="Proteomes" id="UP001595914">
    <property type="component" value="Unassembled WGS sequence"/>
</dbReference>
<proteinExistence type="predicted"/>
<dbReference type="NCBIfam" id="NF008528">
    <property type="entry name" value="PRK11463.1-2"/>
    <property type="match status" value="1"/>
</dbReference>
<dbReference type="PANTHER" id="PTHR35335">
    <property type="entry name" value="UPF0716 PROTEIN FXSA"/>
    <property type="match status" value="1"/>
</dbReference>
<keyword evidence="2" id="KW-0812">Transmembrane</keyword>
<keyword evidence="2" id="KW-0472">Membrane</keyword>
<reference evidence="4" key="1">
    <citation type="journal article" date="2019" name="Int. J. Syst. Evol. Microbiol.">
        <title>The Global Catalogue of Microorganisms (GCM) 10K type strain sequencing project: providing services to taxonomists for standard genome sequencing and annotation.</title>
        <authorList>
            <consortium name="The Broad Institute Genomics Platform"/>
            <consortium name="The Broad Institute Genome Sequencing Center for Infectious Disease"/>
            <person name="Wu L."/>
            <person name="Ma J."/>
        </authorList>
    </citation>
    <scope>NUCLEOTIDE SEQUENCE [LARGE SCALE GENOMIC DNA]</scope>
    <source>
        <strain evidence="4">CCUG 54520</strain>
    </source>
</reference>
<comment type="caution">
    <text evidence="3">The sequence shown here is derived from an EMBL/GenBank/DDBJ whole genome shotgun (WGS) entry which is preliminary data.</text>
</comment>
<name>A0ABV9FVV2_9NOCA</name>
<evidence type="ECO:0000313" key="4">
    <source>
        <dbReference type="Proteomes" id="UP001595914"/>
    </source>
</evidence>
<protein>
    <submittedName>
        <fullName evidence="3">FxsA family protein</fullName>
    </submittedName>
</protein>
<feature type="region of interest" description="Disordered" evidence="1">
    <location>
        <begin position="176"/>
        <end position="195"/>
    </location>
</feature>
<evidence type="ECO:0000313" key="3">
    <source>
        <dbReference type="EMBL" id="MFC4604464.1"/>
    </source>
</evidence>
<feature type="transmembrane region" description="Helical" evidence="2">
    <location>
        <begin position="65"/>
        <end position="98"/>
    </location>
</feature>
<dbReference type="EMBL" id="JBHSFO010000005">
    <property type="protein sequence ID" value="MFC4604464.1"/>
    <property type="molecule type" value="Genomic_DNA"/>
</dbReference>
<keyword evidence="2" id="KW-1133">Transmembrane helix</keyword>
<dbReference type="PANTHER" id="PTHR35335:SF1">
    <property type="entry name" value="UPF0716 PROTEIN FXSA"/>
    <property type="match status" value="1"/>
</dbReference>
<dbReference type="RefSeq" id="WP_378417292.1">
    <property type="nucleotide sequence ID" value="NZ_JBHSFO010000005.1"/>
</dbReference>
<keyword evidence="4" id="KW-1185">Reference proteome</keyword>
<gene>
    <name evidence="3" type="ORF">ACFO6S_12280</name>
</gene>
<dbReference type="InterPro" id="IPR007313">
    <property type="entry name" value="FxsA"/>
</dbReference>
<feature type="compositionally biased region" description="Basic and acidic residues" evidence="1">
    <location>
        <begin position="179"/>
        <end position="195"/>
    </location>
</feature>
<evidence type="ECO:0000256" key="1">
    <source>
        <dbReference type="SAM" id="MobiDB-lite"/>
    </source>
</evidence>
<evidence type="ECO:0000256" key="2">
    <source>
        <dbReference type="SAM" id="Phobius"/>
    </source>
</evidence>
<organism evidence="3 4">
    <name type="scientific">Rhodococcus kronopolitis</name>
    <dbReference type="NCBI Taxonomy" id="1460226"/>
    <lineage>
        <taxon>Bacteria</taxon>
        <taxon>Bacillati</taxon>
        <taxon>Actinomycetota</taxon>
        <taxon>Actinomycetes</taxon>
        <taxon>Mycobacteriales</taxon>
        <taxon>Nocardiaceae</taxon>
        <taxon>Rhodococcus</taxon>
    </lineage>
</organism>
<accession>A0ABV9FVV2</accession>
<sequence length="195" mass="20458">MILVLFVLYLVVEVAAVIWVGSTIGVLWTVLLFLACWAVGLWLVRSQVKKVFDQFRQAGAGTASAGGAVADGALVAAGTVLMIVPGLVTSAFGLLLLIPPTRRVLRPAVMLFGGRRFAMVAAAGQAGAGAYSRTRRHTVVDGVVVDEVIVDGVVVDGDETGYWPGQQRVIEGEVIVPDPDDRHPGGHRDSAGGQT</sequence>
<feature type="transmembrane region" description="Helical" evidence="2">
    <location>
        <begin position="26"/>
        <end position="44"/>
    </location>
</feature>